<dbReference type="AlphaFoldDB" id="A0A4U0WVA9"/>
<accession>A0A4U0WVA9</accession>
<name>A0A4U0WVA9_9PEZI</name>
<dbReference type="NCBIfam" id="TIGR01571">
    <property type="entry name" value="A_thal_Cys_rich"/>
    <property type="match status" value="1"/>
</dbReference>
<feature type="region of interest" description="Disordered" evidence="1">
    <location>
        <begin position="144"/>
        <end position="209"/>
    </location>
</feature>
<gene>
    <name evidence="2" type="ORF">B0A49_04584</name>
</gene>
<dbReference type="Pfam" id="PF04749">
    <property type="entry name" value="PLAC8"/>
    <property type="match status" value="1"/>
</dbReference>
<protein>
    <submittedName>
        <fullName evidence="2">Uncharacterized protein</fullName>
    </submittedName>
</protein>
<dbReference type="Proteomes" id="UP000308768">
    <property type="component" value="Unassembled WGS sequence"/>
</dbReference>
<dbReference type="OrthoDB" id="1045822at2759"/>
<feature type="compositionally biased region" description="Polar residues" evidence="1">
    <location>
        <begin position="56"/>
        <end position="82"/>
    </location>
</feature>
<evidence type="ECO:0000313" key="3">
    <source>
        <dbReference type="Proteomes" id="UP000308768"/>
    </source>
</evidence>
<reference evidence="2 3" key="1">
    <citation type="submission" date="2017-03" db="EMBL/GenBank/DDBJ databases">
        <title>Genomes of endolithic fungi from Antarctica.</title>
        <authorList>
            <person name="Coleine C."/>
            <person name="Masonjones S."/>
            <person name="Stajich J.E."/>
        </authorList>
    </citation>
    <scope>NUCLEOTIDE SEQUENCE [LARGE SCALE GENOMIC DNA]</scope>
    <source>
        <strain evidence="2 3">CCFEE 5187</strain>
    </source>
</reference>
<evidence type="ECO:0000256" key="1">
    <source>
        <dbReference type="SAM" id="MobiDB-lite"/>
    </source>
</evidence>
<keyword evidence="3" id="KW-1185">Reference proteome</keyword>
<dbReference type="EMBL" id="NAJN01000895">
    <property type="protein sequence ID" value="TKA67602.1"/>
    <property type="molecule type" value="Genomic_DNA"/>
</dbReference>
<dbReference type="InterPro" id="IPR006461">
    <property type="entry name" value="PLAC_motif_containing"/>
</dbReference>
<evidence type="ECO:0000313" key="2">
    <source>
        <dbReference type="EMBL" id="TKA67602.1"/>
    </source>
</evidence>
<proteinExistence type="predicted"/>
<feature type="compositionally biased region" description="Low complexity" evidence="1">
    <location>
        <begin position="24"/>
        <end position="40"/>
    </location>
</feature>
<dbReference type="PANTHER" id="PTHR15907">
    <property type="entry name" value="DUF614 FAMILY PROTEIN-RELATED"/>
    <property type="match status" value="1"/>
</dbReference>
<organism evidence="2 3">
    <name type="scientific">Cryomyces minteri</name>
    <dbReference type="NCBI Taxonomy" id="331657"/>
    <lineage>
        <taxon>Eukaryota</taxon>
        <taxon>Fungi</taxon>
        <taxon>Dikarya</taxon>
        <taxon>Ascomycota</taxon>
        <taxon>Pezizomycotina</taxon>
        <taxon>Dothideomycetes</taxon>
        <taxon>Dothideomycetes incertae sedis</taxon>
        <taxon>Cryomyces</taxon>
    </lineage>
</organism>
<comment type="caution">
    <text evidence="2">The sequence shown here is derived from an EMBL/GenBank/DDBJ whole genome shotgun (WGS) entry which is preliminary data.</text>
</comment>
<sequence>MLQQPQPPWFSMHTSGLPPRNRSAQHAARPPAASNATSAPNLRFSYTESPRDAPSAASSLFANSQQPLKEPTTPLSPMTPTDYHLQSFTQAFGPVHPQEKAANAATSDASTIPVPTAMHPAYAAPQAGPESDPPSKVAIAQSLSSGISPLPVPITMDTERDTSQTPTSPIRPDHDPHSRHTTAPQRRETFQPTLYADASTRSDPFLPGLHNTRHIPHPNMTHAVPSAFKHGLCDCSDVSTCLTGLFCPCLLYGRTSYRRSQKAEKKDPTDLLGYSACNGHCTTFALACGLHWMAALLQRLSVRRLYKIEGSFAGDLAKSCCCCCCVLVQSEREIREREERGRLMTGPGTGVAYESPGQMIYAPPPRG</sequence>
<feature type="region of interest" description="Disordered" evidence="1">
    <location>
        <begin position="1"/>
        <end position="82"/>
    </location>
</feature>